<dbReference type="AlphaFoldDB" id="A0A371CZZ0"/>
<feature type="region of interest" description="Disordered" evidence="1">
    <location>
        <begin position="119"/>
        <end position="138"/>
    </location>
</feature>
<dbReference type="Proteomes" id="UP000256964">
    <property type="component" value="Unassembled WGS sequence"/>
</dbReference>
<reference evidence="2 3" key="1">
    <citation type="journal article" date="2018" name="Biotechnol. Biofuels">
        <title>Integrative visual omics of the white-rot fungus Polyporus brumalis exposes the biotechnological potential of its oxidative enzymes for delignifying raw plant biomass.</title>
        <authorList>
            <person name="Miyauchi S."/>
            <person name="Rancon A."/>
            <person name="Drula E."/>
            <person name="Hage H."/>
            <person name="Chaduli D."/>
            <person name="Favel A."/>
            <person name="Grisel S."/>
            <person name="Henrissat B."/>
            <person name="Herpoel-Gimbert I."/>
            <person name="Ruiz-Duenas F.J."/>
            <person name="Chevret D."/>
            <person name="Hainaut M."/>
            <person name="Lin J."/>
            <person name="Wang M."/>
            <person name="Pangilinan J."/>
            <person name="Lipzen A."/>
            <person name="Lesage-Meessen L."/>
            <person name="Navarro D."/>
            <person name="Riley R."/>
            <person name="Grigoriev I.V."/>
            <person name="Zhou S."/>
            <person name="Raouche S."/>
            <person name="Rosso M.N."/>
        </authorList>
    </citation>
    <scope>NUCLEOTIDE SEQUENCE [LARGE SCALE GENOMIC DNA]</scope>
    <source>
        <strain evidence="2 3">BRFM 1820</strain>
    </source>
</reference>
<dbReference type="EMBL" id="KZ857433">
    <property type="protein sequence ID" value="RDX45846.1"/>
    <property type="molecule type" value="Genomic_DNA"/>
</dbReference>
<keyword evidence="3" id="KW-1185">Reference proteome</keyword>
<feature type="region of interest" description="Disordered" evidence="1">
    <location>
        <begin position="37"/>
        <end position="58"/>
    </location>
</feature>
<name>A0A371CZZ0_9APHY</name>
<sequence>MRIPLHSLRASRPSFALLSSVGRELSAFRQSIRLSHHCSDQPHPLTPPMTDGARRSKTPYGSPAIAQGLLTFDMGRLTVPAASGLSLSSACTTKFTLVSGLGPAQLNAAHGRPAVLSPVVPSSVQTTPPRMPVDGEERGIASRLPPSLVDAALRPPEQHGRQPEYPLRSNDAVMEAQPAGRSDQQTVVLGIAAGQRAAATTYGGTALTDAEIGKYLPIKVGEAKLHGRELYTRWYSTKADHAIRSPRAGLDVEHGFLYLHRDKSAFCMWMWFEDELSPRAPDWDSGEPTTSNENGRWERVHIGHEHPSLDGHSLHVLEGDRPRWAGKAAVRSYQKKMQMKAMMKTTVV</sequence>
<feature type="compositionally biased region" description="Low complexity" evidence="1">
    <location>
        <begin position="119"/>
        <end position="128"/>
    </location>
</feature>
<accession>A0A371CZZ0</accession>
<evidence type="ECO:0000313" key="3">
    <source>
        <dbReference type="Proteomes" id="UP000256964"/>
    </source>
</evidence>
<evidence type="ECO:0000313" key="2">
    <source>
        <dbReference type="EMBL" id="RDX45846.1"/>
    </source>
</evidence>
<proteinExistence type="predicted"/>
<organism evidence="2 3">
    <name type="scientific">Lentinus brumalis</name>
    <dbReference type="NCBI Taxonomy" id="2498619"/>
    <lineage>
        <taxon>Eukaryota</taxon>
        <taxon>Fungi</taxon>
        <taxon>Dikarya</taxon>
        <taxon>Basidiomycota</taxon>
        <taxon>Agaricomycotina</taxon>
        <taxon>Agaricomycetes</taxon>
        <taxon>Polyporales</taxon>
        <taxon>Polyporaceae</taxon>
        <taxon>Lentinus</taxon>
    </lineage>
</organism>
<gene>
    <name evidence="2" type="ORF">OH76DRAFT_925978</name>
</gene>
<evidence type="ECO:0000256" key="1">
    <source>
        <dbReference type="SAM" id="MobiDB-lite"/>
    </source>
</evidence>
<protein>
    <submittedName>
        <fullName evidence="2">Uncharacterized protein</fullName>
    </submittedName>
</protein>